<comment type="caution">
    <text evidence="1">The sequence shown here is derived from an EMBL/GenBank/DDBJ whole genome shotgun (WGS) entry which is preliminary data.</text>
</comment>
<dbReference type="OrthoDB" id="2997227at2759"/>
<organism evidence="1 2">
    <name type="scientific">Psilocybe cyanescens</name>
    <dbReference type="NCBI Taxonomy" id="93625"/>
    <lineage>
        <taxon>Eukaryota</taxon>
        <taxon>Fungi</taxon>
        <taxon>Dikarya</taxon>
        <taxon>Basidiomycota</taxon>
        <taxon>Agaricomycotina</taxon>
        <taxon>Agaricomycetes</taxon>
        <taxon>Agaricomycetidae</taxon>
        <taxon>Agaricales</taxon>
        <taxon>Agaricineae</taxon>
        <taxon>Strophariaceae</taxon>
        <taxon>Psilocybe</taxon>
    </lineage>
</organism>
<dbReference type="AlphaFoldDB" id="A0A409WKN2"/>
<dbReference type="InParanoid" id="A0A409WKN2"/>
<gene>
    <name evidence="1" type="ORF">CVT25_002361</name>
</gene>
<dbReference type="InterPro" id="IPR032675">
    <property type="entry name" value="LRR_dom_sf"/>
</dbReference>
<proteinExistence type="predicted"/>
<dbReference type="Proteomes" id="UP000283269">
    <property type="component" value="Unassembled WGS sequence"/>
</dbReference>
<reference evidence="1 2" key="1">
    <citation type="journal article" date="2018" name="Evol. Lett.">
        <title>Horizontal gene cluster transfer increased hallucinogenic mushroom diversity.</title>
        <authorList>
            <person name="Reynolds H.T."/>
            <person name="Vijayakumar V."/>
            <person name="Gluck-Thaler E."/>
            <person name="Korotkin H.B."/>
            <person name="Matheny P.B."/>
            <person name="Slot J.C."/>
        </authorList>
    </citation>
    <scope>NUCLEOTIDE SEQUENCE [LARGE SCALE GENOMIC DNA]</scope>
    <source>
        <strain evidence="1 2">2631</strain>
    </source>
</reference>
<dbReference type="EMBL" id="NHYD01003395">
    <property type="protein sequence ID" value="PPQ79052.1"/>
    <property type="molecule type" value="Genomic_DNA"/>
</dbReference>
<protein>
    <recommendedName>
        <fullName evidence="3">F-box domain-containing protein</fullName>
    </recommendedName>
</protein>
<evidence type="ECO:0008006" key="3">
    <source>
        <dbReference type="Google" id="ProtNLM"/>
    </source>
</evidence>
<sequence>MVHVATTTDDWDLESIPSSELASLASPSMLAEDDHDLEFPGVPPPPDYESAATLAAIHERIPRLVLDSFIPILTKIQTSLRIEENEYHIVKDIDKAKWEQLQEYARCVEELTLSDAALPKVAASVFFRLGQLQGAKNPLFPVLSKLHITNTTSSPIPYLELFFSTSLRSISIEGIASSSKMTVASFLKKVGAQTKMDHLVLHSISLLPEISDAIGYCLHLTSLELTNLTGLLDYSPLEAVAYLSRLKSFRIDAKDATRASPSWMSFPEKPKYPRIQSFSFVGNFSILQDIIKDIVDAPLLRCIYIEVTKYNPIVSLGKKATGNVPIKEIIELISGRQQTTMTDFTFIVNQGLNAFPDKILQTLSNLQNLTHLDISGTSIPNLDKALCEVTSIWPKLTTLRFPLTVTDAKASPGLTLSTLHRIAKSCPDLRLFQGLIIVPGTAPSWSISHPANAPVMKHGLTSLLLGSVGNSQLNQMTSTTLSLVHYVARYLYAMFPNIEECLTLSNLHPSFWTQVHECLKLCRDAREIDRSRENPISN</sequence>
<accession>A0A409WKN2</accession>
<dbReference type="Gene3D" id="3.80.10.10">
    <property type="entry name" value="Ribonuclease Inhibitor"/>
    <property type="match status" value="1"/>
</dbReference>
<name>A0A409WKN2_PSICY</name>
<evidence type="ECO:0000313" key="1">
    <source>
        <dbReference type="EMBL" id="PPQ79052.1"/>
    </source>
</evidence>
<evidence type="ECO:0000313" key="2">
    <source>
        <dbReference type="Proteomes" id="UP000283269"/>
    </source>
</evidence>
<dbReference type="SUPFAM" id="SSF52047">
    <property type="entry name" value="RNI-like"/>
    <property type="match status" value="1"/>
</dbReference>
<keyword evidence="2" id="KW-1185">Reference proteome</keyword>